<organism evidence="9 10">
    <name type="scientific">Lutzomyia longipalpis</name>
    <name type="common">Sand fly</name>
    <dbReference type="NCBI Taxonomy" id="7200"/>
    <lineage>
        <taxon>Eukaryota</taxon>
        <taxon>Metazoa</taxon>
        <taxon>Ecdysozoa</taxon>
        <taxon>Arthropoda</taxon>
        <taxon>Hexapoda</taxon>
        <taxon>Insecta</taxon>
        <taxon>Pterygota</taxon>
        <taxon>Neoptera</taxon>
        <taxon>Endopterygota</taxon>
        <taxon>Diptera</taxon>
        <taxon>Nematocera</taxon>
        <taxon>Psychodoidea</taxon>
        <taxon>Psychodidae</taxon>
        <taxon>Lutzomyia</taxon>
        <taxon>Lutzomyia</taxon>
    </lineage>
</organism>
<protein>
    <submittedName>
        <fullName evidence="8">Putative heterochromatin organization involved in chromatin silencing</fullName>
    </submittedName>
</protein>
<reference evidence="8" key="2">
    <citation type="journal article" date="2020" name="BMC">
        <title>Leishmania infection induces a limited differential gene expression in the sand fly midgut.</title>
        <authorList>
            <person name="Coutinho-Abreu I.V."/>
            <person name="Serafim T.D."/>
            <person name="Meneses C."/>
            <person name="Kamhawi S."/>
            <person name="Oliveira F."/>
            <person name="Valenzuela J.G."/>
        </authorList>
    </citation>
    <scope>NUCLEOTIDE SEQUENCE</scope>
    <source>
        <strain evidence="8">Jacobina</strain>
        <tissue evidence="8">Midgut</tissue>
    </source>
</reference>
<feature type="compositionally biased region" description="Basic and acidic residues" evidence="6">
    <location>
        <begin position="774"/>
        <end position="787"/>
    </location>
</feature>
<dbReference type="InterPro" id="IPR001965">
    <property type="entry name" value="Znf_PHD"/>
</dbReference>
<feature type="region of interest" description="Disordered" evidence="6">
    <location>
        <begin position="2607"/>
        <end position="2632"/>
    </location>
</feature>
<feature type="compositionally biased region" description="Low complexity" evidence="6">
    <location>
        <begin position="1392"/>
        <end position="1404"/>
    </location>
</feature>
<feature type="region of interest" description="Disordered" evidence="6">
    <location>
        <begin position="3002"/>
        <end position="3275"/>
    </location>
</feature>
<dbReference type="InterPro" id="IPR013083">
    <property type="entry name" value="Znf_RING/FYVE/PHD"/>
</dbReference>
<feature type="compositionally biased region" description="Acidic residues" evidence="6">
    <location>
        <begin position="1311"/>
        <end position="1323"/>
    </location>
</feature>
<keyword evidence="2 4" id="KW-0863">Zinc-finger</keyword>
<feature type="compositionally biased region" description="Basic residues" evidence="6">
    <location>
        <begin position="2419"/>
        <end position="2433"/>
    </location>
</feature>
<feature type="compositionally biased region" description="Basic and acidic residues" evidence="6">
    <location>
        <begin position="2708"/>
        <end position="2728"/>
    </location>
</feature>
<feature type="region of interest" description="Disordered" evidence="6">
    <location>
        <begin position="532"/>
        <end position="559"/>
    </location>
</feature>
<feature type="region of interest" description="Disordered" evidence="6">
    <location>
        <begin position="593"/>
        <end position="636"/>
    </location>
</feature>
<feature type="compositionally biased region" description="Acidic residues" evidence="6">
    <location>
        <begin position="280"/>
        <end position="294"/>
    </location>
</feature>
<feature type="compositionally biased region" description="Basic and acidic residues" evidence="6">
    <location>
        <begin position="2323"/>
        <end position="2332"/>
    </location>
</feature>
<evidence type="ECO:0000259" key="7">
    <source>
        <dbReference type="PROSITE" id="PS50016"/>
    </source>
</evidence>
<feature type="compositionally biased region" description="Polar residues" evidence="6">
    <location>
        <begin position="1377"/>
        <end position="1391"/>
    </location>
</feature>
<feature type="compositionally biased region" description="Basic and acidic residues" evidence="6">
    <location>
        <begin position="1953"/>
        <end position="1983"/>
    </location>
</feature>
<proteinExistence type="predicted"/>
<dbReference type="GO" id="GO:0045892">
    <property type="term" value="P:negative regulation of DNA-templated transcription"/>
    <property type="evidence" value="ECO:0007669"/>
    <property type="project" value="TreeGrafter"/>
</dbReference>
<keyword evidence="5" id="KW-0175">Coiled coil</keyword>
<feature type="region of interest" description="Disordered" evidence="6">
    <location>
        <begin position="2554"/>
        <end position="2580"/>
    </location>
</feature>
<dbReference type="GO" id="GO:0031213">
    <property type="term" value="C:RSF complex"/>
    <property type="evidence" value="ECO:0007669"/>
    <property type="project" value="InterPro"/>
</dbReference>
<reference evidence="10" key="1">
    <citation type="submission" date="2012-05" db="EMBL/GenBank/DDBJ databases">
        <title>Whole Genome Assembly of Lutzomyia longipalpis.</title>
        <authorList>
            <person name="Richards S."/>
            <person name="Qu C."/>
            <person name="Dillon R."/>
            <person name="Worley K."/>
            <person name="Scherer S."/>
            <person name="Batterton M."/>
            <person name="Taylor A."/>
            <person name="Hawes A."/>
            <person name="Hernandez B."/>
            <person name="Kovar C."/>
            <person name="Mandapat C."/>
            <person name="Pham C."/>
            <person name="Qu C."/>
            <person name="Jing C."/>
            <person name="Bess C."/>
            <person name="Bandaranaike D."/>
            <person name="Ngo D."/>
            <person name="Ongeri F."/>
            <person name="Arias F."/>
            <person name="Lara F."/>
            <person name="Weissenberger G."/>
            <person name="Kamau G."/>
            <person name="Han H."/>
            <person name="Shen H."/>
            <person name="Dinh H."/>
            <person name="Khalil I."/>
            <person name="Jones J."/>
            <person name="Shafer J."/>
            <person name="Jayaseelan J."/>
            <person name="Quiroz J."/>
            <person name="Blankenburg K."/>
            <person name="Nguyen L."/>
            <person name="Jackson L."/>
            <person name="Francisco L."/>
            <person name="Tang L.-Y."/>
            <person name="Pu L.-L."/>
            <person name="Perales L."/>
            <person name="Lorensuhewa L."/>
            <person name="Munidasa M."/>
            <person name="Coyle M."/>
            <person name="Taylor M."/>
            <person name="Puazo M."/>
            <person name="Firestine M."/>
            <person name="Scheel M."/>
            <person name="Javaid M."/>
            <person name="Wang M."/>
            <person name="Li M."/>
            <person name="Tabassum N."/>
            <person name="Saada N."/>
            <person name="Osuji N."/>
            <person name="Aqrawi P."/>
            <person name="Fu Q."/>
            <person name="Thornton R."/>
            <person name="Raj R."/>
            <person name="Goodspeed R."/>
            <person name="Mata R."/>
            <person name="Najjar R."/>
            <person name="Gubbala S."/>
            <person name="Lee S."/>
            <person name="Denson S."/>
            <person name="Patil S."/>
            <person name="Macmil S."/>
            <person name="Qi S."/>
            <person name="Matskevitch T."/>
            <person name="Palculict T."/>
            <person name="Mathew T."/>
            <person name="Vee V."/>
            <person name="Velamala V."/>
            <person name="Korchina V."/>
            <person name="Cai W."/>
            <person name="Liu W."/>
            <person name="Dai W."/>
            <person name="Zou X."/>
            <person name="Zhu Y."/>
            <person name="Zhang Y."/>
            <person name="Wu Y.-Q."/>
            <person name="Xin Y."/>
            <person name="Nazarath L."/>
            <person name="Kovar C."/>
            <person name="Han Y."/>
            <person name="Muzny D."/>
            <person name="Gibbs R."/>
        </authorList>
    </citation>
    <scope>NUCLEOTIDE SEQUENCE [LARGE SCALE GENOMIC DNA]</scope>
    <source>
        <strain evidence="10">Jacobina</strain>
    </source>
</reference>
<feature type="compositionally biased region" description="Basic and acidic residues" evidence="6">
    <location>
        <begin position="2484"/>
        <end position="2500"/>
    </location>
</feature>
<accession>A0A1B0CA83</accession>
<feature type="region of interest" description="Disordered" evidence="6">
    <location>
        <begin position="1621"/>
        <end position="1691"/>
    </location>
</feature>
<feature type="compositionally biased region" description="Basic and acidic residues" evidence="6">
    <location>
        <begin position="2362"/>
        <end position="2400"/>
    </location>
</feature>
<feature type="compositionally biased region" description="Basic and acidic residues" evidence="6">
    <location>
        <begin position="2434"/>
        <end position="2459"/>
    </location>
</feature>
<dbReference type="Gene3D" id="3.30.40.10">
    <property type="entry name" value="Zinc/RING finger domain, C3HC4 (zinc finger)"/>
    <property type="match status" value="1"/>
</dbReference>
<feature type="compositionally biased region" description="Acidic residues" evidence="6">
    <location>
        <begin position="3116"/>
        <end position="3128"/>
    </location>
</feature>
<evidence type="ECO:0000313" key="10">
    <source>
        <dbReference type="Proteomes" id="UP000092461"/>
    </source>
</evidence>
<dbReference type="EMBL" id="AJWK01003397">
    <property type="status" value="NOT_ANNOTATED_CDS"/>
    <property type="molecule type" value="Genomic_DNA"/>
</dbReference>
<keyword evidence="3" id="KW-0862">Zinc</keyword>
<dbReference type="CDD" id="cd15543">
    <property type="entry name" value="PHD_RSF1"/>
    <property type="match status" value="1"/>
</dbReference>
<keyword evidence="1" id="KW-0479">Metal-binding</keyword>
<feature type="compositionally biased region" description="Basic and acidic residues" evidence="6">
    <location>
        <begin position="1449"/>
        <end position="1461"/>
    </location>
</feature>
<feature type="compositionally biased region" description="Low complexity" evidence="6">
    <location>
        <begin position="2903"/>
        <end position="2917"/>
    </location>
</feature>
<evidence type="ECO:0000313" key="9">
    <source>
        <dbReference type="EnsemblMetazoa" id="LLOJ000856-PA"/>
    </source>
</evidence>
<dbReference type="GO" id="GO:0042393">
    <property type="term" value="F:histone binding"/>
    <property type="evidence" value="ECO:0007669"/>
    <property type="project" value="TreeGrafter"/>
</dbReference>
<feature type="compositionally biased region" description="Basic and acidic residues" evidence="6">
    <location>
        <begin position="1251"/>
        <end position="1260"/>
    </location>
</feature>
<feature type="compositionally biased region" description="Low complexity" evidence="6">
    <location>
        <begin position="1491"/>
        <end position="1508"/>
    </location>
</feature>
<feature type="compositionally biased region" description="Basic and acidic residues" evidence="6">
    <location>
        <begin position="816"/>
        <end position="848"/>
    </location>
</feature>
<feature type="coiled-coil region" evidence="5">
    <location>
        <begin position="2848"/>
        <end position="2875"/>
    </location>
</feature>
<feature type="compositionally biased region" description="Acidic residues" evidence="6">
    <location>
        <begin position="398"/>
        <end position="442"/>
    </location>
</feature>
<feature type="region of interest" description="Disordered" evidence="6">
    <location>
        <begin position="675"/>
        <end position="694"/>
    </location>
</feature>
<dbReference type="InterPro" id="IPR019786">
    <property type="entry name" value="Zinc_finger_PHD-type_CS"/>
</dbReference>
<feature type="compositionally biased region" description="Acidic residues" evidence="6">
    <location>
        <begin position="1287"/>
        <end position="1297"/>
    </location>
</feature>
<dbReference type="PANTHER" id="PTHR14296:SF16">
    <property type="entry name" value="REMODELING AND SPACING FACTOR 1"/>
    <property type="match status" value="1"/>
</dbReference>
<evidence type="ECO:0000256" key="3">
    <source>
        <dbReference type="ARBA" id="ARBA00022833"/>
    </source>
</evidence>
<evidence type="ECO:0000256" key="6">
    <source>
        <dbReference type="SAM" id="MobiDB-lite"/>
    </source>
</evidence>
<feature type="compositionally biased region" description="Basic residues" evidence="6">
    <location>
        <begin position="3035"/>
        <end position="3049"/>
    </location>
</feature>
<feature type="region of interest" description="Disordered" evidence="6">
    <location>
        <begin position="2323"/>
        <end position="2509"/>
    </location>
</feature>
<feature type="compositionally biased region" description="Basic and acidic residues" evidence="6">
    <location>
        <begin position="712"/>
        <end position="725"/>
    </location>
</feature>
<dbReference type="InterPro" id="IPR028938">
    <property type="entry name" value="Rsf1-like"/>
</dbReference>
<dbReference type="Proteomes" id="UP000092461">
    <property type="component" value="Unassembled WGS sequence"/>
</dbReference>
<reference evidence="9" key="3">
    <citation type="submission" date="2020-05" db="UniProtKB">
        <authorList>
            <consortium name="EnsemblMetazoa"/>
        </authorList>
    </citation>
    <scope>IDENTIFICATION</scope>
    <source>
        <strain evidence="9">Jacobina</strain>
    </source>
</reference>
<feature type="region of interest" description="Disordered" evidence="6">
    <location>
        <begin position="482"/>
        <end position="509"/>
    </location>
</feature>
<feature type="region of interest" description="Disordered" evidence="6">
    <location>
        <begin position="873"/>
        <end position="926"/>
    </location>
</feature>
<feature type="region of interest" description="Disordered" evidence="6">
    <location>
        <begin position="1102"/>
        <end position="1124"/>
    </location>
</feature>
<feature type="compositionally biased region" description="Acidic residues" evidence="6">
    <location>
        <begin position="3055"/>
        <end position="3076"/>
    </location>
</feature>
<feature type="compositionally biased region" description="Basic and acidic residues" evidence="6">
    <location>
        <begin position="733"/>
        <end position="751"/>
    </location>
</feature>
<evidence type="ECO:0000256" key="5">
    <source>
        <dbReference type="SAM" id="Coils"/>
    </source>
</evidence>
<dbReference type="VEuPathDB" id="VectorBase:LLOJ000856"/>
<feature type="compositionally biased region" description="Basic and acidic residues" evidence="6">
    <location>
        <begin position="2017"/>
        <end position="2027"/>
    </location>
</feature>
<feature type="region of interest" description="Disordered" evidence="6">
    <location>
        <begin position="2895"/>
        <end position="2928"/>
    </location>
</feature>
<dbReference type="PROSITE" id="PS50016">
    <property type="entry name" value="ZF_PHD_2"/>
    <property type="match status" value="1"/>
</dbReference>
<dbReference type="EMBL" id="AJWK01003398">
    <property type="status" value="NOT_ANNOTATED_CDS"/>
    <property type="molecule type" value="Genomic_DNA"/>
</dbReference>
<dbReference type="EMBL" id="GITU01003703">
    <property type="protein sequence ID" value="MBC1172406.1"/>
    <property type="molecule type" value="Transcribed_RNA"/>
</dbReference>
<feature type="domain" description="PHD-type" evidence="7">
    <location>
        <begin position="2799"/>
        <end position="2849"/>
    </location>
</feature>
<feature type="compositionally biased region" description="Basic and acidic residues" evidence="6">
    <location>
        <begin position="2665"/>
        <end position="2688"/>
    </location>
</feature>
<evidence type="ECO:0000313" key="8">
    <source>
        <dbReference type="EMBL" id="MBC1172406.1"/>
    </source>
</evidence>
<feature type="compositionally biased region" description="Polar residues" evidence="6">
    <location>
        <begin position="1428"/>
        <end position="1441"/>
    </location>
</feature>
<feature type="compositionally biased region" description="Basic and acidic residues" evidence="6">
    <location>
        <begin position="2554"/>
        <end position="2569"/>
    </location>
</feature>
<feature type="region of interest" description="Disordered" evidence="6">
    <location>
        <begin position="383"/>
        <end position="465"/>
    </location>
</feature>
<feature type="compositionally biased region" description="Low complexity" evidence="6">
    <location>
        <begin position="3077"/>
        <end position="3089"/>
    </location>
</feature>
<keyword evidence="10" id="KW-1185">Reference proteome</keyword>
<feature type="compositionally biased region" description="Basic and acidic residues" evidence="6">
    <location>
        <begin position="383"/>
        <end position="396"/>
    </location>
</feature>
<feature type="compositionally biased region" description="Basic residues" evidence="6">
    <location>
        <begin position="3178"/>
        <end position="3189"/>
    </location>
</feature>
<dbReference type="EnsemblMetazoa" id="LLOJ000856-RA">
    <property type="protein sequence ID" value="LLOJ000856-PA"/>
    <property type="gene ID" value="LLOJ000856"/>
</dbReference>
<feature type="compositionally biased region" description="Acidic residues" evidence="6">
    <location>
        <begin position="2737"/>
        <end position="2751"/>
    </location>
</feature>
<feature type="compositionally biased region" description="Basic and acidic residues" evidence="6">
    <location>
        <begin position="295"/>
        <end position="304"/>
    </location>
</feature>
<feature type="compositionally biased region" description="Polar residues" evidence="6">
    <location>
        <begin position="1593"/>
        <end position="1602"/>
    </location>
</feature>
<feature type="region of interest" description="Disordered" evidence="6">
    <location>
        <begin position="975"/>
        <end position="1035"/>
    </location>
</feature>
<feature type="compositionally biased region" description="Acidic residues" evidence="6">
    <location>
        <begin position="3142"/>
        <end position="3169"/>
    </location>
</feature>
<dbReference type="InterPro" id="IPR011011">
    <property type="entry name" value="Znf_FYVE_PHD"/>
</dbReference>
<feature type="compositionally biased region" description="Basic and acidic residues" evidence="6">
    <location>
        <begin position="1667"/>
        <end position="1676"/>
    </location>
</feature>
<dbReference type="PROSITE" id="PS01359">
    <property type="entry name" value="ZF_PHD_1"/>
    <property type="match status" value="1"/>
</dbReference>
<dbReference type="SMART" id="SM00249">
    <property type="entry name" value="PHD"/>
    <property type="match status" value="1"/>
</dbReference>
<feature type="compositionally biased region" description="Basic and acidic residues" evidence="6">
    <location>
        <begin position="256"/>
        <end position="279"/>
    </location>
</feature>
<feature type="region of interest" description="Disordered" evidence="6">
    <location>
        <begin position="1953"/>
        <end position="2037"/>
    </location>
</feature>
<sequence>MASEKDAFRCVDDPNFAIVCAFLEKFAPICGIEHPDVQELQTMLENTEEEVGPELMDLHIKLMRKTKYTVRPDRWERSLVKFTHSFSNVDAWELEKFGYKKLRLPVRLRILKALLECQFDSNVRFKTAVNGIAANDLRPQPLGRDKEGNAYWSTLDQRCNLRIYQEHLDEETWRVVATSRDELVKLIAILNGNEPIVPNLEGLVDEDSSSNSNGLLLKGEHVLVKQDSNSTSLSDDALLPKKKSQETGKCEAAQEDSNKAVNDKAETTAMKAEESNEKDATEEESSDEEEMEEYKEEKPPEPPEKIPPIKLGGLKNKFNKPSLVSSFAKKEVKTSSRSQRYSRRLAGSVKEVEEEKFSIPDTVLKRPKRERLTLLGKSNIEKINKFKKMDSKRNPIIEENDSEEQDDSDEGEEEEEAEDEEEEDDEEEEEEEEDEEEEYSEAIEEKLMIVKGAGSGRDCEGGNPTFECSEVIVEETMYIQGEGSGVDCDVGNTKDDEKGPESSGSKPMFFFGQPGCLKLSPMKQSVSMEIGFGERPPVDDVTAERSSVSDSINDQKENCTDIVKNEESCSEGEIKESNKISELTEEACKDIEMNPLNDCGGSQENKLNIETESREEEHATNEIDPKEGTSNQKDLEVETEGLTKLCSIPSLETQIEKIDTDSSFQGKLIENASEDMKIDDLEEQEASQSISQVDITDKSLSTEKLLVEENEETIEKMSESKKIEEITESSDLNVKEDNTIEKTSEELQKDPNEDEFEASTSQPLAQVPEQLTIEDIKENEQIDESKESNIAIEDTLDASNSLSHEDLAEPTNQSIDIHEKPQECGKENEISDKTDDSQSLNVEKKSFEDVSSEEDSQTFLDYDEKVQKTMGNVEEKLSKDSVGSEKLSENLDGGEISSRNLYSEEMSSEKLNKGENFPRNVDIEENPSMDLEFAGKCQMEMEVDVEEKCEEKSMLIEAIEEKIPVDAASEEKCPINEGIESTSGPSAELTSGPSIEEIIEPSTESTNEPLKEETNEPAEEPTNEELKESSNLPLFEEKIPSNLELEEKCEVKENLQENFPLDVTMEEKYSMEVDSESALGVNATDRCPMDVDPEEKSLLIADSEAKESSLIQEPKEEEISEEKDLVSNEMEVVESQITNLSVATPEEVKTFESTSTFVDEKSCDETQEETQEVVKSDEDNKDQGEFSGTEELLSVERKEESSSTEAVKSLEVCEEQEESEKLLESEREEDSSSAEVPIENSMDVEISVEGSSKDVVDKSDTAVIDDFCMSDEVIPEDIVPKEKSDVDPEDSEKDTPDEERLPIESPKELADELLPETTTEEQLEPTIEAINEPPTEETNESSEVVAKEPSTTVTDELPEEEEAIELPKELSDELIFTPSTSQTESINEPQPESSAEIQIEASSKSLDDLQTESMTELPREEISDPQEQEASQPVREQSTEIQLEPPTESIREPLTDSKSEEQFEPSNEVPSKESFQEPSPDEQPAKPPTDLPLQEPSSYESSSQSQPLAQMDIDAIEESKDIAEESNTSFPGSIPMSPENYLDDVESQKSNEEDEKQEFSSQEKPIEESMETESTEKSKEIEDGPNTVLFENLPSTSSEISRISTVVGEEIEKSIESDKVAISAEEMLPIEPTSEDVEESKNNADTEEISNIASVDNLSPDPSMDDISIHKEKSEDPELCQEDLSTKEDQSHAQLMDVEENLITTESSNVINLSENKIIESEKIEEDFELEESEIQSKVEETPGDLFLVPTVPKIMEVFSMAHKSTEEDSQGDSSEFINELPTTGIPVKSVEIQSESAVDAEETKEVKIEDFSLQENRENEIDSMECSSLIDRITESLADEDEKSQIDEESQIKEIENQKIDKDVSYSENKIICEEEKIEQGFLERNLVGTSKALESVPQIDSISINQIAEESSTTSENIEFKSQEEAQISQVKVDAEEKEFLSCDEKVKEVDSVDEFKGTVGEAPEKSPAENFPKSDDESLSKADQQSLESVAPEVIESKPIEAEIAENFSEVPEDLSKSPEKKSSELAPKSPITMHKSAGEFSKEFLEPTMCLQVKPTLPEISCVPMEIEESPAAQKIVIPEVAAATILLHDKTKEASSSSDCTPMELEVDIEEEGKVTSAASQPIFFGEVQDLSMAKGSTTKKASKPHDNVPMEIELEDSSKKLRESSEIVLNPPNQQLIVESLNISETKKRKPTKMTAYERRRAMQGTKSSISAVIDRIKAKESESQGIQNLKTRKGIQTRIESTRELSQTTEVTELQELKTDGKIQEKETDAKKLTELKDKVTSHEPIEKATKESENISVKIDNNNEKKIAESLEKMEKSVLPEEKSQPQSTATIPECPKIEKESPENSGLSKKRKISEEKITPEKIEGKRIKAEEQKDIKGVEVKTVTPEKSDEILDSGNEEENISILEMARKTRGRKAQVEKKRKGRNEAKTSKEEEVVSKMETTEKDESEHQVQISPKAKKSDKKRETEEFIDPEDTSKKDLNEEKVEEGSKSSHKSILNLSMDYEPPATIIRLGRKTRGRRPVEVEEVEQGKLQLEDVIPTAKIDKKSSAAEGKLKKADVPSKTAENEESNQFEDLIPVAKIDKNKIVAEKEKVEAKEAVVEKKPYSGRGRGRGRGRRAGTLTRRLGLEIDDAAAIDDTESDQPTVRQSRRIAQLKIREEAERRKMEEEALEKMKQEAIRKKKQEQDDYVPSATSGSDEEYKGTVEKKERGPKKKDSMKWHSGTGTSESEEKDEEEEEDGLEPEYVGSPLFKSDHEFSPESDLEDDSWVPTKMARTVKKDPEDVLDANPEHACQKCRKHDHPEWILLCDSCDKGYHCSCLKPVLFVIPEGDWFCPPCQHAKLLENLNAKLSELDGLIEEKEKEELRLARLAFNAISTDNIIKTEEPVREKSRSLSRSMKAKSSSSSDDNSSDNEPIYKLRKRRQANVSYRFNEYDALINSAIKDEIAVMEDGFSAFEEEAHVTGAGNLGRGKDISTIIEADKEEKLRQLEAQKIAKTDEANSNRSASEDEAQADKNDDSSDSGIIRPRKKIVQIKKKKKLNTLDVSSEDDGSDEDFEESSPDSEDSAESMSSGSENSMELELLRKKNSKAGILTRRSVRSRHKVYDEDFINDDDSDEAEPPPPKRKKKKEDSDFSDFDSDETDEDEEDIDSDDLCDDSDSGSDTSDWRSRRKKAPPRKPPGKPSDKPAIAKKKPKKKDDDDETPYRTGSKKKAVNVLKSDDEQEMTRRTRGKKINFLEDYYDDSSDDGIKPGVKRPDTHQRSGRNS</sequence>
<evidence type="ECO:0000256" key="1">
    <source>
        <dbReference type="ARBA" id="ARBA00022723"/>
    </source>
</evidence>
<feature type="compositionally biased region" description="Low complexity" evidence="6">
    <location>
        <begin position="1324"/>
        <end position="1333"/>
    </location>
</feature>
<feature type="region of interest" description="Disordered" evidence="6">
    <location>
        <begin position="227"/>
        <end position="357"/>
    </location>
</feature>
<dbReference type="PANTHER" id="PTHR14296">
    <property type="entry name" value="REMODELING AND SPACING FACTOR 1"/>
    <property type="match status" value="1"/>
</dbReference>
<dbReference type="Pfam" id="PF00628">
    <property type="entry name" value="PHD"/>
    <property type="match status" value="1"/>
</dbReference>
<dbReference type="InterPro" id="IPR019787">
    <property type="entry name" value="Znf_PHD-finger"/>
</dbReference>
<feature type="compositionally biased region" description="Polar residues" evidence="6">
    <location>
        <begin position="979"/>
        <end position="989"/>
    </location>
</feature>
<feature type="region of interest" description="Disordered" evidence="6">
    <location>
        <begin position="1151"/>
        <end position="1602"/>
    </location>
</feature>
<evidence type="ECO:0000256" key="2">
    <source>
        <dbReference type="ARBA" id="ARBA00022771"/>
    </source>
</evidence>
<feature type="compositionally biased region" description="Low complexity" evidence="6">
    <location>
        <begin position="990"/>
        <end position="1008"/>
    </location>
</feature>
<feature type="compositionally biased region" description="Basic and acidic residues" evidence="6">
    <location>
        <begin position="1298"/>
        <end position="1310"/>
    </location>
</feature>
<feature type="region of interest" description="Disordered" evidence="6">
    <location>
        <begin position="712"/>
        <end position="860"/>
    </location>
</feature>
<feature type="region of interest" description="Disordered" evidence="6">
    <location>
        <begin position="2644"/>
        <end position="2777"/>
    </location>
</feature>
<feature type="compositionally biased region" description="Basic and acidic residues" evidence="6">
    <location>
        <begin position="873"/>
        <end position="889"/>
    </location>
</feature>
<feature type="compositionally biased region" description="Acidic residues" evidence="6">
    <location>
        <begin position="2401"/>
        <end position="2410"/>
    </location>
</feature>
<dbReference type="VEuPathDB" id="VectorBase:LLONM1_011278"/>
<dbReference type="SUPFAM" id="SSF57903">
    <property type="entry name" value="FYVE/PHD zinc finger"/>
    <property type="match status" value="1"/>
</dbReference>
<name>A0A1B0CA83_LUTLO</name>
<feature type="compositionally biased region" description="Basic and acidic residues" evidence="6">
    <location>
        <begin position="3227"/>
        <end position="3236"/>
    </location>
</feature>
<evidence type="ECO:0000256" key="4">
    <source>
        <dbReference type="PROSITE-ProRule" id="PRU00146"/>
    </source>
</evidence>
<dbReference type="GO" id="GO:0008270">
    <property type="term" value="F:zinc ion binding"/>
    <property type="evidence" value="ECO:0007669"/>
    <property type="project" value="UniProtKB-KW"/>
</dbReference>
<feature type="compositionally biased region" description="Basic and acidic residues" evidence="6">
    <location>
        <begin position="1172"/>
        <end position="1184"/>
    </location>
</feature>
<feature type="compositionally biased region" description="Basic and acidic residues" evidence="6">
    <location>
        <begin position="607"/>
        <end position="627"/>
    </location>
</feature>